<proteinExistence type="predicted"/>
<evidence type="ECO:0000313" key="2">
    <source>
        <dbReference type="Proteomes" id="UP000194151"/>
    </source>
</evidence>
<protein>
    <submittedName>
        <fullName evidence="1">Uncharacterized protein</fullName>
    </submittedName>
</protein>
<dbReference type="AlphaFoldDB" id="A0A1W6YJ67"/>
<organism evidence="1 2">
    <name type="scientific">Bordetella genomosp. 8</name>
    <dbReference type="NCBI Taxonomy" id="1416806"/>
    <lineage>
        <taxon>Bacteria</taxon>
        <taxon>Pseudomonadati</taxon>
        <taxon>Pseudomonadota</taxon>
        <taxon>Betaproteobacteria</taxon>
        <taxon>Burkholderiales</taxon>
        <taxon>Alcaligenaceae</taxon>
        <taxon>Bordetella</taxon>
    </lineage>
</organism>
<dbReference type="KEGG" id="bgv:CAL12_09955"/>
<dbReference type="EMBL" id="CP021108">
    <property type="protein sequence ID" value="ARP81135.1"/>
    <property type="molecule type" value="Genomic_DNA"/>
</dbReference>
<keyword evidence="2" id="KW-1185">Reference proteome</keyword>
<dbReference type="Proteomes" id="UP000194151">
    <property type="component" value="Chromosome"/>
</dbReference>
<reference evidence="1 2" key="1">
    <citation type="submission" date="2017-05" db="EMBL/GenBank/DDBJ databases">
        <title>Complete and WGS of Bordetella genogroups.</title>
        <authorList>
            <person name="Spilker T."/>
            <person name="LiPuma J."/>
        </authorList>
    </citation>
    <scope>NUCLEOTIDE SEQUENCE [LARGE SCALE GENOMIC DNA]</scope>
    <source>
        <strain evidence="1 2">AU19157</strain>
    </source>
</reference>
<dbReference type="OrthoDB" id="8637270at2"/>
<evidence type="ECO:0000313" key="1">
    <source>
        <dbReference type="EMBL" id="ARP81135.1"/>
    </source>
</evidence>
<accession>A0A1W6YJ67</accession>
<dbReference type="RefSeq" id="WP_086064339.1">
    <property type="nucleotide sequence ID" value="NZ_CP021108.1"/>
</dbReference>
<name>A0A1W6YJ67_9BORD</name>
<gene>
    <name evidence="1" type="ORF">CAL12_09955</name>
</gene>
<sequence length="66" mass="7343">MPKKKVTAAELRDILHDEFTLVAGGNVPAPEIERVEGSDPNWTVDIAKDSEFRAAAERVMAEYDLE</sequence>